<feature type="domain" description="NAC-A/B" evidence="5">
    <location>
        <begin position="11"/>
        <end position="74"/>
    </location>
</feature>
<reference evidence="7" key="1">
    <citation type="journal article" date="2018" name="Nat. Microbiol.">
        <title>Leveraging single-cell genomics to expand the fungal tree of life.</title>
        <authorList>
            <person name="Ahrendt S.R."/>
            <person name="Quandt C.A."/>
            <person name="Ciobanu D."/>
            <person name="Clum A."/>
            <person name="Salamov A."/>
            <person name="Andreopoulos B."/>
            <person name="Cheng J.F."/>
            <person name="Woyke T."/>
            <person name="Pelin A."/>
            <person name="Henrissat B."/>
            <person name="Reynolds N.K."/>
            <person name="Benny G.L."/>
            <person name="Smith M.E."/>
            <person name="James T.Y."/>
            <person name="Grigoriev I.V."/>
        </authorList>
    </citation>
    <scope>NUCLEOTIDE SEQUENCE [LARGE SCALE GENOMIC DNA]</scope>
    <source>
        <strain evidence="7">ATCC 52028</strain>
    </source>
</reference>
<dbReference type="Proteomes" id="UP000274922">
    <property type="component" value="Unassembled WGS sequence"/>
</dbReference>
<dbReference type="EMBL" id="ML014366">
    <property type="protein sequence ID" value="RKO98768.1"/>
    <property type="molecule type" value="Genomic_DNA"/>
</dbReference>
<dbReference type="Gene3D" id="1.10.8.10">
    <property type="entry name" value="DNA helicase RuvA subunit, C-terminal domain"/>
    <property type="match status" value="1"/>
</dbReference>
<dbReference type="InterPro" id="IPR044034">
    <property type="entry name" value="NAC-like_UBA"/>
</dbReference>
<evidence type="ECO:0000313" key="7">
    <source>
        <dbReference type="Proteomes" id="UP000274922"/>
    </source>
</evidence>
<comment type="similarity">
    <text evidence="1">Belongs to the NAC-alpha family.</text>
</comment>
<dbReference type="SMART" id="SM01407">
    <property type="entry name" value="NAC"/>
    <property type="match status" value="1"/>
</dbReference>
<evidence type="ECO:0000256" key="3">
    <source>
        <dbReference type="ARBA" id="ARBA00030300"/>
    </source>
</evidence>
<dbReference type="InterPro" id="IPR016641">
    <property type="entry name" value="EGD2/NACA0like"/>
</dbReference>
<evidence type="ECO:0000259" key="5">
    <source>
        <dbReference type="PROSITE" id="PS51151"/>
    </source>
</evidence>
<dbReference type="STRING" id="1555241.A0A4P9X1K8"/>
<organism evidence="6 7">
    <name type="scientific">Caulochytrium protostelioides</name>
    <dbReference type="NCBI Taxonomy" id="1555241"/>
    <lineage>
        <taxon>Eukaryota</taxon>
        <taxon>Fungi</taxon>
        <taxon>Fungi incertae sedis</taxon>
        <taxon>Chytridiomycota</taxon>
        <taxon>Chytridiomycota incertae sedis</taxon>
        <taxon>Chytridiomycetes</taxon>
        <taxon>Caulochytriales</taxon>
        <taxon>Caulochytriaceae</taxon>
        <taxon>Caulochytrium</taxon>
    </lineage>
</organism>
<dbReference type="CDD" id="cd14278">
    <property type="entry name" value="UBA_NAC_like"/>
    <property type="match status" value="1"/>
</dbReference>
<dbReference type="GO" id="GO:0005854">
    <property type="term" value="C:nascent polypeptide-associated complex"/>
    <property type="evidence" value="ECO:0007669"/>
    <property type="project" value="InterPro"/>
</dbReference>
<dbReference type="Gene3D" id="2.20.70.30">
    <property type="entry name" value="Nascent polypeptide-associated complex domain"/>
    <property type="match status" value="1"/>
</dbReference>
<feature type="non-terminal residue" evidence="6">
    <location>
        <position position="153"/>
    </location>
</feature>
<evidence type="ECO:0000256" key="4">
    <source>
        <dbReference type="SAM" id="MobiDB-lite"/>
    </source>
</evidence>
<accession>A0A4P9X1K8</accession>
<sequence length="153" mass="15922">NAQQAQAANVGRGEKKIRAAMAKIGLKPSSGYTRVSVVLANRTMISISQPEVYKSGDTYALVGEVKVENMNAPMNPGMADDILGHGGKPAMPTVKSADKNASGEPIDPASEEGLNPDDIEMAMAQSQASRADVVKALRAADGDLVNAIMALTL</sequence>
<feature type="non-terminal residue" evidence="6">
    <location>
        <position position="1"/>
    </location>
</feature>
<dbReference type="OrthoDB" id="3169036at2759"/>
<dbReference type="CDD" id="cd22054">
    <property type="entry name" value="NAC_NACA"/>
    <property type="match status" value="1"/>
</dbReference>
<feature type="region of interest" description="Disordered" evidence="4">
    <location>
        <begin position="76"/>
        <end position="115"/>
    </location>
</feature>
<dbReference type="Pfam" id="PF19026">
    <property type="entry name" value="UBA_HYPK"/>
    <property type="match status" value="1"/>
</dbReference>
<gene>
    <name evidence="6" type="ORF">CXG81DRAFT_2975</name>
</gene>
<proteinExistence type="inferred from homology"/>
<evidence type="ECO:0000256" key="1">
    <source>
        <dbReference type="ARBA" id="ARBA00009882"/>
    </source>
</evidence>
<dbReference type="PROSITE" id="PS51151">
    <property type="entry name" value="NAC_AB"/>
    <property type="match status" value="1"/>
</dbReference>
<name>A0A4P9X1K8_9FUNG</name>
<keyword evidence="7" id="KW-1185">Reference proteome</keyword>
<dbReference type="InterPro" id="IPR002715">
    <property type="entry name" value="Nas_poly-pep-assoc_cplx_dom"/>
</dbReference>
<dbReference type="Pfam" id="PF01849">
    <property type="entry name" value="NAC"/>
    <property type="match status" value="1"/>
</dbReference>
<evidence type="ECO:0000256" key="2">
    <source>
        <dbReference type="ARBA" id="ARBA00014437"/>
    </source>
</evidence>
<protein>
    <recommendedName>
        <fullName evidence="2">Nascent polypeptide-associated complex subunit alpha</fullName>
    </recommendedName>
    <alternativeName>
        <fullName evidence="3">Alpha-NAC</fullName>
    </alternativeName>
</protein>
<dbReference type="InterPro" id="IPR038187">
    <property type="entry name" value="NAC_A/B_dom_sf"/>
</dbReference>
<dbReference type="AlphaFoldDB" id="A0A4P9X1K8"/>
<evidence type="ECO:0000313" key="6">
    <source>
        <dbReference type="EMBL" id="RKO98768.1"/>
    </source>
</evidence>
<dbReference type="PANTHER" id="PTHR21713">
    <property type="entry name" value="NASCENT POLYPEPTIDE ASSOCIATED COMPLEX ALPHA SUBUNIT-RELATED"/>
    <property type="match status" value="1"/>
</dbReference>